<organism evidence="2 3">
    <name type="scientific">Priapulus caudatus</name>
    <name type="common">Priapulid worm</name>
    <dbReference type="NCBI Taxonomy" id="37621"/>
    <lineage>
        <taxon>Eukaryota</taxon>
        <taxon>Metazoa</taxon>
        <taxon>Ecdysozoa</taxon>
        <taxon>Scalidophora</taxon>
        <taxon>Priapulida</taxon>
        <taxon>Priapulimorpha</taxon>
        <taxon>Priapulimorphida</taxon>
        <taxon>Priapulidae</taxon>
        <taxon>Priapulus</taxon>
    </lineage>
</organism>
<evidence type="ECO:0000313" key="3">
    <source>
        <dbReference type="RefSeq" id="XP_014667197.1"/>
    </source>
</evidence>
<proteinExistence type="predicted"/>
<protein>
    <submittedName>
        <fullName evidence="3">Uncharacterized protein LOC106808832</fullName>
    </submittedName>
</protein>
<keyword evidence="1" id="KW-0732">Signal</keyword>
<evidence type="ECO:0000313" key="2">
    <source>
        <dbReference type="Proteomes" id="UP000695022"/>
    </source>
</evidence>
<keyword evidence="2" id="KW-1185">Reference proteome</keyword>
<dbReference type="RefSeq" id="XP_014667197.1">
    <property type="nucleotide sequence ID" value="XM_014811711.1"/>
</dbReference>
<name>A0ABM1E4S6_PRICU</name>
<gene>
    <name evidence="3" type="primary">LOC106808832</name>
</gene>
<feature type="signal peptide" evidence="1">
    <location>
        <begin position="1"/>
        <end position="22"/>
    </location>
</feature>
<evidence type="ECO:0000256" key="1">
    <source>
        <dbReference type="SAM" id="SignalP"/>
    </source>
</evidence>
<dbReference type="Proteomes" id="UP000695022">
    <property type="component" value="Unplaced"/>
</dbReference>
<feature type="chain" id="PRO_5046415120" evidence="1">
    <location>
        <begin position="23"/>
        <end position="187"/>
    </location>
</feature>
<sequence>MDGVKFVFLLLVGTVLFSGAAAMYSCYVCASSDFSGLQVNSTVDGILAGCPSQAPCCKDEFGGSSTDKIDIAHNCEFCIKSKITWSGSRDDIFYKRLCYDKHMGGEIQKVIVGEIDVDTTPRDKVKERLNVLEKLEAGECITRTTETPLFKQRDELCGCRGDFCNGALALRSGLLVAVIATAAALCM</sequence>
<accession>A0ABM1E4S6</accession>
<dbReference type="PROSITE" id="PS51257">
    <property type="entry name" value="PROKAR_LIPOPROTEIN"/>
    <property type="match status" value="1"/>
</dbReference>
<reference evidence="3" key="1">
    <citation type="submission" date="2025-08" db="UniProtKB">
        <authorList>
            <consortium name="RefSeq"/>
        </authorList>
    </citation>
    <scope>IDENTIFICATION</scope>
</reference>
<dbReference type="GeneID" id="106808832"/>